<reference evidence="4" key="1">
    <citation type="journal article" date="2021" name="Genome Biol. Evol.">
        <title>A High-Quality Reference Genome for a Parasitic Bivalve with Doubly Uniparental Inheritance (Bivalvia: Unionida).</title>
        <authorList>
            <person name="Smith C.H."/>
        </authorList>
    </citation>
    <scope>NUCLEOTIDE SEQUENCE</scope>
    <source>
        <strain evidence="4">CHS0354</strain>
    </source>
</reference>
<gene>
    <name evidence="4" type="ORF">CHS0354_008445</name>
</gene>
<dbReference type="PROSITE" id="PS51252">
    <property type="entry name" value="ANTISTASIN"/>
    <property type="match status" value="2"/>
</dbReference>
<dbReference type="SUPFAM" id="SSF57262">
    <property type="entry name" value="Leech antihemostatic proteins"/>
    <property type="match status" value="3"/>
</dbReference>
<dbReference type="Gene3D" id="2.10.22.10">
    <property type="entry name" value="Antistasin, domain 1"/>
    <property type="match status" value="3"/>
</dbReference>
<evidence type="ECO:0000259" key="3">
    <source>
        <dbReference type="PROSITE" id="PS51252"/>
    </source>
</evidence>
<protein>
    <recommendedName>
        <fullName evidence="3">Antistasin-like domain-containing protein</fullName>
    </recommendedName>
</protein>
<sequence length="189" mass="19899">MKRRTSGKTIGVRGQGFSFFSAGMGQQSVLGGMCPPSYCPVNCPNGLRHGPNGCSICQCAPSAEANLPGGDPAHQGGASMMGGGFLNSGNYTKPCILNMICPFHCPQGYATGPDGCQFCICAAIQPVSTTVQPVLSPETFTKPCPEVRPGCDKNCTYGYVRGPRGCQYCTCQSPPGTFELTENYNVLYI</sequence>
<feature type="domain" description="Antistasin-like" evidence="3">
    <location>
        <begin position="34"/>
        <end position="59"/>
    </location>
</feature>
<keyword evidence="5" id="KW-1185">Reference proteome</keyword>
<evidence type="ECO:0000313" key="4">
    <source>
        <dbReference type="EMBL" id="KAK3577347.1"/>
    </source>
</evidence>
<accession>A0AAE0RPP3</accession>
<reference evidence="4" key="2">
    <citation type="journal article" date="2021" name="Genome Biol. Evol.">
        <title>Developing a high-quality reference genome for a parasitic bivalve with doubly uniparental inheritance (Bivalvia: Unionida).</title>
        <authorList>
            <person name="Smith C.H."/>
        </authorList>
    </citation>
    <scope>NUCLEOTIDE SEQUENCE</scope>
    <source>
        <strain evidence="4">CHS0354</strain>
        <tissue evidence="4">Mantle</tissue>
    </source>
</reference>
<dbReference type="Proteomes" id="UP001195483">
    <property type="component" value="Unassembled WGS sequence"/>
</dbReference>
<dbReference type="GO" id="GO:0004867">
    <property type="term" value="F:serine-type endopeptidase inhibitor activity"/>
    <property type="evidence" value="ECO:0007669"/>
    <property type="project" value="UniProtKB-KW"/>
</dbReference>
<proteinExistence type="predicted"/>
<dbReference type="InterPro" id="IPR011061">
    <property type="entry name" value="Hirudin/antistatin"/>
</dbReference>
<evidence type="ECO:0000256" key="2">
    <source>
        <dbReference type="ARBA" id="ARBA00022900"/>
    </source>
</evidence>
<evidence type="ECO:0000313" key="5">
    <source>
        <dbReference type="Proteomes" id="UP001195483"/>
    </source>
</evidence>
<dbReference type="InterPro" id="IPR004094">
    <property type="entry name" value="Antistasin-like"/>
</dbReference>
<keyword evidence="1" id="KW-0646">Protease inhibitor</keyword>
<keyword evidence="2" id="KW-0722">Serine protease inhibitor</keyword>
<evidence type="ECO:0000256" key="1">
    <source>
        <dbReference type="ARBA" id="ARBA00022690"/>
    </source>
</evidence>
<organism evidence="4 5">
    <name type="scientific">Potamilus streckersoni</name>
    <dbReference type="NCBI Taxonomy" id="2493646"/>
    <lineage>
        <taxon>Eukaryota</taxon>
        <taxon>Metazoa</taxon>
        <taxon>Spiralia</taxon>
        <taxon>Lophotrochozoa</taxon>
        <taxon>Mollusca</taxon>
        <taxon>Bivalvia</taxon>
        <taxon>Autobranchia</taxon>
        <taxon>Heteroconchia</taxon>
        <taxon>Palaeoheterodonta</taxon>
        <taxon>Unionida</taxon>
        <taxon>Unionoidea</taxon>
        <taxon>Unionidae</taxon>
        <taxon>Ambleminae</taxon>
        <taxon>Lampsilini</taxon>
        <taxon>Potamilus</taxon>
    </lineage>
</organism>
<name>A0AAE0RPP3_9BIVA</name>
<reference evidence="4" key="3">
    <citation type="submission" date="2023-05" db="EMBL/GenBank/DDBJ databases">
        <authorList>
            <person name="Smith C.H."/>
        </authorList>
    </citation>
    <scope>NUCLEOTIDE SEQUENCE</scope>
    <source>
        <strain evidence="4">CHS0354</strain>
        <tissue evidence="4">Mantle</tissue>
    </source>
</reference>
<dbReference type="EMBL" id="JAEAOA010000557">
    <property type="protein sequence ID" value="KAK3577347.1"/>
    <property type="molecule type" value="Genomic_DNA"/>
</dbReference>
<dbReference type="AlphaFoldDB" id="A0AAE0RPP3"/>
<dbReference type="Pfam" id="PF02822">
    <property type="entry name" value="Antistasin"/>
    <property type="match status" value="2"/>
</dbReference>
<feature type="domain" description="Antistasin-like" evidence="3">
    <location>
        <begin position="144"/>
        <end position="171"/>
    </location>
</feature>
<comment type="caution">
    <text evidence="4">The sequence shown here is derived from an EMBL/GenBank/DDBJ whole genome shotgun (WGS) entry which is preliminary data.</text>
</comment>